<name>A0A5B0MHZ6_PUCGR</name>
<dbReference type="AlphaFoldDB" id="A0A5B0MHZ6"/>
<gene>
    <name evidence="3" type="primary">LZTR1_11</name>
    <name evidence="4" type="synonym">LZTR1_25</name>
    <name evidence="4" type="ORF">PGT21_026830</name>
    <name evidence="3" type="ORF">PGTUg99_011027</name>
</gene>
<dbReference type="Pfam" id="PF20515">
    <property type="entry name" value="2OG-FeII_Oxy_6"/>
    <property type="match status" value="1"/>
</dbReference>
<proteinExistence type="predicted"/>
<dbReference type="EMBL" id="VDEP01000471">
    <property type="protein sequence ID" value="KAA1075793.1"/>
    <property type="molecule type" value="Genomic_DNA"/>
</dbReference>
<sequence length="423" mass="47687">MHNRNEPSQPQPDPPVISNHNSSIVGRETRTSSKKRVRPGKDIKRWALNKKKAAAPFEGSPSINQTEAAENYDSPDSELTNNDNNNNSEHSQQNQEQHVYFYFVPPHRQVDPNPSEAITTQNTLKQYHHLTHGTCVAAPRGGPAFCKVKYVPFATMSPEQIQGWEKLVCHFFDRTNYVEAVKNNGPQMAGDMWADGWRKCSKKESFGRYCSVGKLVKMMLRANYNPQDKATSIKEASDFIAIQLQHLAPGVFESYRKTLISNNLPSMAHMEYPLPYDALDFASFLTFTMYNFHNGPHKDSDANNWTLVCWIPIFNPRTASDDDPILADEGFDMLGGQFTFRKFQLCLDLHHVLGVTLCVFKSNSHTHQTLPGASPSDRYTRIVFSCQMSEAMTHAVVAYINGTAPTLEVAGQQKQISNAQKKL</sequence>
<feature type="region of interest" description="Disordered" evidence="1">
    <location>
        <begin position="1"/>
        <end position="94"/>
    </location>
</feature>
<evidence type="ECO:0000256" key="1">
    <source>
        <dbReference type="SAM" id="MobiDB-lite"/>
    </source>
</evidence>
<evidence type="ECO:0000313" key="5">
    <source>
        <dbReference type="Proteomes" id="UP000324748"/>
    </source>
</evidence>
<protein>
    <submittedName>
        <fullName evidence="3">Leucine-zipper-like transcriptional regulator 1</fullName>
    </submittedName>
</protein>
<dbReference type="Proteomes" id="UP000325313">
    <property type="component" value="Unassembled WGS sequence"/>
</dbReference>
<reference evidence="5 6" key="1">
    <citation type="submission" date="2019-05" db="EMBL/GenBank/DDBJ databases">
        <title>Emergence of the Ug99 lineage of the wheat stem rust pathogen through somatic hybridization.</title>
        <authorList>
            <person name="Li F."/>
            <person name="Upadhyaya N.M."/>
            <person name="Sperschneider J."/>
            <person name="Matny O."/>
            <person name="Nguyen-Phuc H."/>
            <person name="Mago R."/>
            <person name="Raley C."/>
            <person name="Miller M.E."/>
            <person name="Silverstein K.A.T."/>
            <person name="Henningsen E."/>
            <person name="Hirsch C.D."/>
            <person name="Visser B."/>
            <person name="Pretorius Z.A."/>
            <person name="Steffenson B.J."/>
            <person name="Schwessinger B."/>
            <person name="Dodds P.N."/>
            <person name="Figueroa M."/>
        </authorList>
    </citation>
    <scope>NUCLEOTIDE SEQUENCE [LARGE SCALE GENOMIC DNA]</scope>
    <source>
        <strain evidence="4">21-0</strain>
        <strain evidence="3 6">Ug99</strain>
    </source>
</reference>
<evidence type="ECO:0000313" key="3">
    <source>
        <dbReference type="EMBL" id="KAA1075793.1"/>
    </source>
</evidence>
<evidence type="ECO:0000259" key="2">
    <source>
        <dbReference type="Pfam" id="PF20515"/>
    </source>
</evidence>
<evidence type="ECO:0000313" key="6">
    <source>
        <dbReference type="Proteomes" id="UP000325313"/>
    </source>
</evidence>
<organism evidence="3 6">
    <name type="scientific">Puccinia graminis f. sp. tritici</name>
    <dbReference type="NCBI Taxonomy" id="56615"/>
    <lineage>
        <taxon>Eukaryota</taxon>
        <taxon>Fungi</taxon>
        <taxon>Dikarya</taxon>
        <taxon>Basidiomycota</taxon>
        <taxon>Pucciniomycotina</taxon>
        <taxon>Pucciniomycetes</taxon>
        <taxon>Pucciniales</taxon>
        <taxon>Pucciniaceae</taxon>
        <taxon>Puccinia</taxon>
    </lineage>
</organism>
<dbReference type="EMBL" id="VSWC01000092">
    <property type="protein sequence ID" value="KAA1091143.1"/>
    <property type="molecule type" value="Genomic_DNA"/>
</dbReference>
<dbReference type="OrthoDB" id="2496157at2759"/>
<dbReference type="InterPro" id="IPR046798">
    <property type="entry name" value="2OG-FeII_Oxy_6"/>
</dbReference>
<accession>A0A5B0MHZ6</accession>
<evidence type="ECO:0000313" key="4">
    <source>
        <dbReference type="EMBL" id="KAA1091143.1"/>
    </source>
</evidence>
<keyword evidence="5" id="KW-1185">Reference proteome</keyword>
<dbReference type="Proteomes" id="UP000324748">
    <property type="component" value="Unassembled WGS sequence"/>
</dbReference>
<feature type="compositionally biased region" description="Low complexity" evidence="1">
    <location>
        <begin position="81"/>
        <end position="94"/>
    </location>
</feature>
<comment type="caution">
    <text evidence="3">The sequence shown here is derived from an EMBL/GenBank/DDBJ whole genome shotgun (WGS) entry which is preliminary data.</text>
</comment>
<feature type="domain" description="Tet-like 2OG-Fe(II) oxygenase" evidence="2">
    <location>
        <begin position="157"/>
        <end position="371"/>
    </location>
</feature>